<dbReference type="Pfam" id="PF12852">
    <property type="entry name" value="Cupin_6"/>
    <property type="match status" value="1"/>
</dbReference>
<evidence type="ECO:0000259" key="5">
    <source>
        <dbReference type="PROSITE" id="PS01124"/>
    </source>
</evidence>
<dbReference type="PROSITE" id="PS01124">
    <property type="entry name" value="HTH_ARAC_FAMILY_2"/>
    <property type="match status" value="1"/>
</dbReference>
<evidence type="ECO:0000256" key="2">
    <source>
        <dbReference type="ARBA" id="ARBA00023125"/>
    </source>
</evidence>
<dbReference type="Proteomes" id="UP000269265">
    <property type="component" value="Unassembled WGS sequence"/>
</dbReference>
<dbReference type="InterPro" id="IPR009057">
    <property type="entry name" value="Homeodomain-like_sf"/>
</dbReference>
<evidence type="ECO:0000256" key="1">
    <source>
        <dbReference type="ARBA" id="ARBA00023015"/>
    </source>
</evidence>
<dbReference type="AlphaFoldDB" id="A0A3R8RZM5"/>
<keyword evidence="2" id="KW-0238">DNA-binding</keyword>
<dbReference type="EMBL" id="RSED01000032">
    <property type="protein sequence ID" value="RRS00948.1"/>
    <property type="molecule type" value="Genomic_DNA"/>
</dbReference>
<dbReference type="PANTHER" id="PTHR11019:SF159">
    <property type="entry name" value="TRANSCRIPTIONAL REGULATOR-RELATED"/>
    <property type="match status" value="1"/>
</dbReference>
<dbReference type="Gene3D" id="1.10.10.60">
    <property type="entry name" value="Homeodomain-like"/>
    <property type="match status" value="2"/>
</dbReference>
<reference evidence="6 7" key="1">
    <citation type="submission" date="2018-12" db="EMBL/GenBank/DDBJ databases">
        <title>The whole draft genome of Aquabacterium sp. SJQ9.</title>
        <authorList>
            <person name="Sun L."/>
            <person name="Gao X."/>
            <person name="Chen W."/>
            <person name="Huang K."/>
        </authorList>
    </citation>
    <scope>NUCLEOTIDE SEQUENCE [LARGE SCALE GENOMIC DNA]</scope>
    <source>
        <strain evidence="6 7">SJQ9</strain>
    </source>
</reference>
<evidence type="ECO:0000256" key="4">
    <source>
        <dbReference type="SAM" id="MobiDB-lite"/>
    </source>
</evidence>
<protein>
    <submittedName>
        <fullName evidence="6">AraC family transcriptional regulator</fullName>
    </submittedName>
</protein>
<dbReference type="SUPFAM" id="SSF46689">
    <property type="entry name" value="Homeodomain-like"/>
    <property type="match status" value="2"/>
</dbReference>
<evidence type="ECO:0000256" key="3">
    <source>
        <dbReference type="ARBA" id="ARBA00023163"/>
    </source>
</evidence>
<organism evidence="6 7">
    <name type="scientific">Aquabacterium soli</name>
    <dbReference type="NCBI Taxonomy" id="2493092"/>
    <lineage>
        <taxon>Bacteria</taxon>
        <taxon>Pseudomonadati</taxon>
        <taxon>Pseudomonadota</taxon>
        <taxon>Betaproteobacteria</taxon>
        <taxon>Burkholderiales</taxon>
        <taxon>Aquabacterium</taxon>
    </lineage>
</organism>
<proteinExistence type="predicted"/>
<keyword evidence="7" id="KW-1185">Reference proteome</keyword>
<dbReference type="GO" id="GO:0043565">
    <property type="term" value="F:sequence-specific DNA binding"/>
    <property type="evidence" value="ECO:0007669"/>
    <property type="project" value="InterPro"/>
</dbReference>
<sequence>MDTDRLVHWLLGSLELDTTIFHVGQYCGRWRASTAGRSLASFHLVLHGECWLHLDEGTEPVRLGPRDGVFLLRDLPHFISPSPDRGAVLTPAPMQPLSAGEPGTTGLACGFFEFHGALGGLLINSFPRHVVMRADDLSLQAAAPLFDLILAEAVHGACPSPDAPSPLIARLADVLFFYVIRHVARQDDVAAGLWAVARRTEFAPLLSQLLDEPGQDWSIERMAGLAHMSRASFCKHFLEASGQPPAQFLVLLRMRIAAQRLQAGDSIDRAAEHVGYRSYAAFSRAFKKVMGTQPGAWRRQRQQREQGGAPALH</sequence>
<feature type="region of interest" description="Disordered" evidence="4">
    <location>
        <begin position="293"/>
        <end position="313"/>
    </location>
</feature>
<feature type="domain" description="HTH araC/xylS-type" evidence="5">
    <location>
        <begin position="200"/>
        <end position="300"/>
    </location>
</feature>
<keyword evidence="3" id="KW-0804">Transcription</keyword>
<dbReference type="PANTHER" id="PTHR11019">
    <property type="entry name" value="HTH-TYPE TRANSCRIPTIONAL REGULATOR NIMR"/>
    <property type="match status" value="1"/>
</dbReference>
<keyword evidence="1" id="KW-0805">Transcription regulation</keyword>
<name>A0A3R8RZM5_9BURK</name>
<accession>A0A3R8RZM5</accession>
<dbReference type="OrthoDB" id="9789899at2"/>
<evidence type="ECO:0000313" key="6">
    <source>
        <dbReference type="EMBL" id="RRS00948.1"/>
    </source>
</evidence>
<gene>
    <name evidence="6" type="ORF">EIP75_22800</name>
</gene>
<dbReference type="Pfam" id="PF12833">
    <property type="entry name" value="HTH_18"/>
    <property type="match status" value="1"/>
</dbReference>
<dbReference type="SMART" id="SM00342">
    <property type="entry name" value="HTH_ARAC"/>
    <property type="match status" value="1"/>
</dbReference>
<dbReference type="InterPro" id="IPR032783">
    <property type="entry name" value="AraC_lig"/>
</dbReference>
<comment type="caution">
    <text evidence="6">The sequence shown here is derived from an EMBL/GenBank/DDBJ whole genome shotgun (WGS) entry which is preliminary data.</text>
</comment>
<evidence type="ECO:0000313" key="7">
    <source>
        <dbReference type="Proteomes" id="UP000269265"/>
    </source>
</evidence>
<dbReference type="InterPro" id="IPR018060">
    <property type="entry name" value="HTH_AraC"/>
</dbReference>
<dbReference type="GO" id="GO:0003700">
    <property type="term" value="F:DNA-binding transcription factor activity"/>
    <property type="evidence" value="ECO:0007669"/>
    <property type="project" value="InterPro"/>
</dbReference>
<dbReference type="RefSeq" id="WP_125245504.1">
    <property type="nucleotide sequence ID" value="NZ_RSED01000032.1"/>
</dbReference>